<protein>
    <submittedName>
        <fullName evidence="1">Uncharacterized protein</fullName>
    </submittedName>
</protein>
<comment type="caution">
    <text evidence="1">The sequence shown here is derived from an EMBL/GenBank/DDBJ whole genome shotgun (WGS) entry which is preliminary data.</text>
</comment>
<dbReference type="EMBL" id="WUUT01000001">
    <property type="protein sequence ID" value="MXR50378.1"/>
    <property type="molecule type" value="Genomic_DNA"/>
</dbReference>
<evidence type="ECO:0000313" key="1">
    <source>
        <dbReference type="EMBL" id="MXR50378.1"/>
    </source>
</evidence>
<accession>A0A6B0SXE0</accession>
<evidence type="ECO:0000313" key="2">
    <source>
        <dbReference type="Proteomes" id="UP000466535"/>
    </source>
</evidence>
<organism evidence="1 2">
    <name type="scientific">Halovenus carboxidivorans</name>
    <dbReference type="NCBI Taxonomy" id="2692199"/>
    <lineage>
        <taxon>Archaea</taxon>
        <taxon>Methanobacteriati</taxon>
        <taxon>Methanobacteriota</taxon>
        <taxon>Stenosarchaea group</taxon>
        <taxon>Halobacteria</taxon>
        <taxon>Halobacteriales</taxon>
        <taxon>Haloarculaceae</taxon>
        <taxon>Halovenus</taxon>
    </lineage>
</organism>
<dbReference type="RefSeq" id="WP_159762513.1">
    <property type="nucleotide sequence ID" value="NZ_WUUT01000001.1"/>
</dbReference>
<keyword evidence="2" id="KW-1185">Reference proteome</keyword>
<gene>
    <name evidence="1" type="ORF">GRX03_01985</name>
</gene>
<name>A0A6B0SXE0_9EURY</name>
<reference evidence="1 2" key="1">
    <citation type="submission" date="2019-12" db="EMBL/GenBank/DDBJ databases">
        <title>Isolation and characterization of three novel carbon monoxide-oxidizing members of Halobacteria from salione crusts and soils.</title>
        <authorList>
            <person name="Myers M.R."/>
            <person name="King G.M."/>
        </authorList>
    </citation>
    <scope>NUCLEOTIDE SEQUENCE [LARGE SCALE GENOMIC DNA]</scope>
    <source>
        <strain evidence="1 2">WSH3</strain>
    </source>
</reference>
<dbReference type="OrthoDB" id="232854at2157"/>
<dbReference type="Proteomes" id="UP000466535">
    <property type="component" value="Unassembled WGS sequence"/>
</dbReference>
<proteinExistence type="predicted"/>
<dbReference type="AlphaFoldDB" id="A0A6B0SXE0"/>
<sequence length="122" mass="12325">MAVDAADALGELPRTSDRLDVEANLGVEIDGRSFAVSSEGDRVVVHAPSVSACLVAADQRTLLPALAETAAQAGITVELRTGDAVLAVVGAAAAPDRPTAALFGEAVELRPAGVLAGLVRLR</sequence>